<dbReference type="PANTHER" id="PTHR42796:SF4">
    <property type="entry name" value="FUMARYLACETOACETATE HYDROLASE DOMAIN-CONTAINING PROTEIN 2A"/>
    <property type="match status" value="1"/>
</dbReference>
<dbReference type="Proteomes" id="UP001183246">
    <property type="component" value="Unassembled WGS sequence"/>
</dbReference>
<accession>A0ABU2MJQ2</accession>
<keyword evidence="2" id="KW-0479">Metal-binding</keyword>
<comment type="similarity">
    <text evidence="1">Belongs to the FAH family.</text>
</comment>
<dbReference type="PANTHER" id="PTHR42796">
    <property type="entry name" value="FUMARYLACETOACETATE HYDROLASE DOMAIN-CONTAINING PROTEIN 2A-RELATED"/>
    <property type="match status" value="1"/>
</dbReference>
<dbReference type="EMBL" id="JAVREL010000002">
    <property type="protein sequence ID" value="MDT0341831.1"/>
    <property type="molecule type" value="Genomic_DNA"/>
</dbReference>
<organism evidence="4 5">
    <name type="scientific">Streptomyces litchfieldiae</name>
    <dbReference type="NCBI Taxonomy" id="3075543"/>
    <lineage>
        <taxon>Bacteria</taxon>
        <taxon>Bacillati</taxon>
        <taxon>Actinomycetota</taxon>
        <taxon>Actinomycetes</taxon>
        <taxon>Kitasatosporales</taxon>
        <taxon>Streptomycetaceae</taxon>
        <taxon>Streptomyces</taxon>
    </lineage>
</organism>
<dbReference type="RefSeq" id="WP_311702975.1">
    <property type="nucleotide sequence ID" value="NZ_JAVREL010000002.1"/>
</dbReference>
<keyword evidence="5" id="KW-1185">Reference proteome</keyword>
<dbReference type="InterPro" id="IPR036663">
    <property type="entry name" value="Fumarylacetoacetase_C_sf"/>
</dbReference>
<dbReference type="InterPro" id="IPR051121">
    <property type="entry name" value="FAH"/>
</dbReference>
<dbReference type="InterPro" id="IPR011234">
    <property type="entry name" value="Fumarylacetoacetase-like_C"/>
</dbReference>
<name>A0ABU2MJQ2_9ACTN</name>
<dbReference type="Gene3D" id="3.90.850.10">
    <property type="entry name" value="Fumarylacetoacetase-like, C-terminal domain"/>
    <property type="match status" value="1"/>
</dbReference>
<evidence type="ECO:0000256" key="1">
    <source>
        <dbReference type="ARBA" id="ARBA00010211"/>
    </source>
</evidence>
<dbReference type="SUPFAM" id="SSF56529">
    <property type="entry name" value="FAH"/>
    <property type="match status" value="1"/>
</dbReference>
<proteinExistence type="inferred from homology"/>
<protein>
    <submittedName>
        <fullName evidence="4">Fumarylacetoacetate hydrolase family protein</fullName>
    </submittedName>
</protein>
<dbReference type="Pfam" id="PF01557">
    <property type="entry name" value="FAA_hydrolase"/>
    <property type="match status" value="1"/>
</dbReference>
<sequence length="284" mass="30369">MRLMRIGEAGRERPVLASGDGERHYDLRPVTADIDGAFLAALAEDPGLVPDPVRLPETDIAGERVGAPVARPSAVLCIGQNYAAHAAESGAEPPERPILFYKSPNTVVGPADDVLIPRGSVKTDWEVELAVVIGRRARYLDSPADALAHVAGYAVSDDVSERTYQLDESGGQWSKGKSCETFNPLGPVLVTADEVGDPQALRLRSWVNGEPRQDSSTADMIFGVAELVHHLSQYLVLEPGDIINTGTPQGVALSGRFPYLKAGDVVELEISGLGRQRSVCRDAP</sequence>
<dbReference type="GO" id="GO:0016787">
    <property type="term" value="F:hydrolase activity"/>
    <property type="evidence" value="ECO:0007669"/>
    <property type="project" value="UniProtKB-KW"/>
</dbReference>
<reference evidence="5" key="1">
    <citation type="submission" date="2023-07" db="EMBL/GenBank/DDBJ databases">
        <title>30 novel species of actinomycetes from the DSMZ collection.</title>
        <authorList>
            <person name="Nouioui I."/>
        </authorList>
    </citation>
    <scope>NUCLEOTIDE SEQUENCE [LARGE SCALE GENOMIC DNA]</scope>
    <source>
        <strain evidence="5">DSM 44938</strain>
    </source>
</reference>
<keyword evidence="4" id="KW-0378">Hydrolase</keyword>
<feature type="domain" description="Fumarylacetoacetase-like C-terminal" evidence="3">
    <location>
        <begin position="75"/>
        <end position="277"/>
    </location>
</feature>
<gene>
    <name evidence="4" type="ORF">RM590_04125</name>
</gene>
<evidence type="ECO:0000313" key="4">
    <source>
        <dbReference type="EMBL" id="MDT0341831.1"/>
    </source>
</evidence>
<evidence type="ECO:0000313" key="5">
    <source>
        <dbReference type="Proteomes" id="UP001183246"/>
    </source>
</evidence>
<evidence type="ECO:0000256" key="2">
    <source>
        <dbReference type="ARBA" id="ARBA00022723"/>
    </source>
</evidence>
<evidence type="ECO:0000259" key="3">
    <source>
        <dbReference type="Pfam" id="PF01557"/>
    </source>
</evidence>
<comment type="caution">
    <text evidence="4">The sequence shown here is derived from an EMBL/GenBank/DDBJ whole genome shotgun (WGS) entry which is preliminary data.</text>
</comment>